<evidence type="ECO:0000256" key="12">
    <source>
        <dbReference type="SAM" id="Phobius"/>
    </source>
</evidence>
<dbReference type="CDD" id="cd13960">
    <property type="entry name" value="PT_UbiA_HPT1"/>
    <property type="match status" value="1"/>
</dbReference>
<dbReference type="PANTHER" id="PTHR43009:SF6">
    <property type="entry name" value="HOMOGENTISATE PHYTYLTRANSFERASE 1, CHLOROPLASTIC"/>
    <property type="match status" value="1"/>
</dbReference>
<feature type="transmembrane region" description="Helical" evidence="12">
    <location>
        <begin position="143"/>
        <end position="167"/>
    </location>
</feature>
<evidence type="ECO:0000256" key="6">
    <source>
        <dbReference type="ARBA" id="ARBA00022679"/>
    </source>
</evidence>
<keyword evidence="9 12" id="KW-1133">Transmembrane helix</keyword>
<evidence type="ECO:0000256" key="1">
    <source>
        <dbReference type="ARBA" id="ARBA00004141"/>
    </source>
</evidence>
<evidence type="ECO:0000256" key="4">
    <source>
        <dbReference type="ARBA" id="ARBA00022528"/>
    </source>
</evidence>
<evidence type="ECO:0000256" key="7">
    <source>
        <dbReference type="ARBA" id="ARBA00022692"/>
    </source>
</evidence>
<dbReference type="Gene3D" id="1.10.357.140">
    <property type="entry name" value="UbiA prenyltransferase"/>
    <property type="match status" value="1"/>
</dbReference>
<evidence type="ECO:0000256" key="8">
    <source>
        <dbReference type="ARBA" id="ARBA00022946"/>
    </source>
</evidence>
<evidence type="ECO:0000256" key="9">
    <source>
        <dbReference type="ARBA" id="ARBA00022989"/>
    </source>
</evidence>
<dbReference type="GO" id="GO:0010189">
    <property type="term" value="P:vitamin E biosynthetic process"/>
    <property type="evidence" value="ECO:0007669"/>
    <property type="project" value="UniProtKB-UniPathway"/>
</dbReference>
<organism evidence="13 14">
    <name type="scientific">Vanilla planifolia</name>
    <name type="common">Vanilla</name>
    <dbReference type="NCBI Taxonomy" id="51239"/>
    <lineage>
        <taxon>Eukaryota</taxon>
        <taxon>Viridiplantae</taxon>
        <taxon>Streptophyta</taxon>
        <taxon>Embryophyta</taxon>
        <taxon>Tracheophyta</taxon>
        <taxon>Spermatophyta</taxon>
        <taxon>Magnoliopsida</taxon>
        <taxon>Liliopsida</taxon>
        <taxon>Asparagales</taxon>
        <taxon>Orchidaceae</taxon>
        <taxon>Vanilloideae</taxon>
        <taxon>Vanilleae</taxon>
        <taxon>Vanilla</taxon>
    </lineage>
</organism>
<dbReference type="GO" id="GO:0016020">
    <property type="term" value="C:membrane"/>
    <property type="evidence" value="ECO:0007669"/>
    <property type="project" value="UniProtKB-SubCell"/>
</dbReference>
<evidence type="ECO:0000256" key="11">
    <source>
        <dbReference type="ARBA" id="ARBA00024015"/>
    </source>
</evidence>
<evidence type="ECO:0008006" key="15">
    <source>
        <dbReference type="Google" id="ProtNLM"/>
    </source>
</evidence>
<evidence type="ECO:0000256" key="2">
    <source>
        <dbReference type="ARBA" id="ARBA00004229"/>
    </source>
</evidence>
<keyword evidence="6" id="KW-0808">Transferase</keyword>
<evidence type="ECO:0000256" key="5">
    <source>
        <dbReference type="ARBA" id="ARBA00022640"/>
    </source>
</evidence>
<feature type="transmembrane region" description="Helical" evidence="12">
    <location>
        <begin position="243"/>
        <end position="263"/>
    </location>
</feature>
<evidence type="ECO:0000256" key="3">
    <source>
        <dbReference type="ARBA" id="ARBA00005985"/>
    </source>
</evidence>
<protein>
    <recommendedName>
        <fullName evidence="15">Homogentisate phytyltransferase</fullName>
    </recommendedName>
</protein>
<dbReference type="GO" id="GO:0009507">
    <property type="term" value="C:chloroplast"/>
    <property type="evidence" value="ECO:0007669"/>
    <property type="project" value="UniProtKB-SubCell"/>
</dbReference>
<evidence type="ECO:0000313" key="13">
    <source>
        <dbReference type="EMBL" id="KAG0457929.1"/>
    </source>
</evidence>
<comment type="caution">
    <text evidence="13">The sequence shown here is derived from an EMBL/GenBank/DDBJ whole genome shotgun (WGS) entry which is preliminary data.</text>
</comment>
<name>A0A835UCI3_VANPL</name>
<keyword evidence="14" id="KW-1185">Reference proteome</keyword>
<proteinExistence type="inferred from homology"/>
<gene>
    <name evidence="13" type="ORF">HPP92_023086</name>
</gene>
<feature type="transmembrane region" description="Helical" evidence="12">
    <location>
        <begin position="187"/>
        <end position="207"/>
    </location>
</feature>
<evidence type="ECO:0000256" key="10">
    <source>
        <dbReference type="ARBA" id="ARBA00023136"/>
    </source>
</evidence>
<feature type="transmembrane region" description="Helical" evidence="12">
    <location>
        <begin position="275"/>
        <end position="297"/>
    </location>
</feature>
<dbReference type="NCBIfam" id="NF009525">
    <property type="entry name" value="PRK12887.1"/>
    <property type="match status" value="1"/>
</dbReference>
<dbReference type="PANTHER" id="PTHR43009">
    <property type="entry name" value="HOMOGENTISATE SOLANESYLTRANSFERASE, CHLOROPLASTIC"/>
    <property type="match status" value="1"/>
</dbReference>
<evidence type="ECO:0000313" key="14">
    <source>
        <dbReference type="Proteomes" id="UP000636800"/>
    </source>
</evidence>
<keyword evidence="5" id="KW-0934">Plastid</keyword>
<dbReference type="Pfam" id="PF01040">
    <property type="entry name" value="UbiA"/>
    <property type="match status" value="1"/>
</dbReference>
<keyword evidence="7 12" id="KW-0812">Transmembrane</keyword>
<dbReference type="OrthoDB" id="676756at2759"/>
<dbReference type="GO" id="GO:0004659">
    <property type="term" value="F:prenyltransferase activity"/>
    <property type="evidence" value="ECO:0007669"/>
    <property type="project" value="InterPro"/>
</dbReference>
<comment type="subcellular location">
    <subcellularLocation>
        <location evidence="1">Membrane</location>
        <topology evidence="1">Multi-pass membrane protein</topology>
    </subcellularLocation>
    <subcellularLocation>
        <location evidence="2">Plastid</location>
        <location evidence="2">Chloroplast</location>
    </subcellularLocation>
</comment>
<keyword evidence="8" id="KW-0809">Transit peptide</keyword>
<dbReference type="AlphaFoldDB" id="A0A835UCI3"/>
<dbReference type="UniPathway" id="UPA00160"/>
<keyword evidence="4" id="KW-0150">Chloroplast</keyword>
<dbReference type="InterPro" id="IPR044878">
    <property type="entry name" value="UbiA_sf"/>
</dbReference>
<feature type="transmembrane region" description="Helical" evidence="12">
    <location>
        <begin position="322"/>
        <end position="342"/>
    </location>
</feature>
<feature type="transmembrane region" description="Helical" evidence="12">
    <location>
        <begin position="213"/>
        <end position="231"/>
    </location>
</feature>
<dbReference type="InterPro" id="IPR000537">
    <property type="entry name" value="UbiA_prenyltransferase"/>
</dbReference>
<reference evidence="13 14" key="1">
    <citation type="journal article" date="2020" name="Nat. Food">
        <title>A phased Vanilla planifolia genome enables genetic improvement of flavour and production.</title>
        <authorList>
            <person name="Hasing T."/>
            <person name="Tang H."/>
            <person name="Brym M."/>
            <person name="Khazi F."/>
            <person name="Huang T."/>
            <person name="Chambers A.H."/>
        </authorList>
    </citation>
    <scope>NUCLEOTIDE SEQUENCE [LARGE SCALE GENOMIC DNA]</scope>
    <source>
        <tissue evidence="13">Leaf</tissue>
    </source>
</reference>
<dbReference type="InterPro" id="IPR044502">
    <property type="entry name" value="AtHST-like"/>
</dbReference>
<dbReference type="EMBL" id="JADCNL010000012">
    <property type="protein sequence ID" value="KAG0457929.1"/>
    <property type="molecule type" value="Genomic_DNA"/>
</dbReference>
<dbReference type="FunFam" id="1.10.357.140:FF:000011">
    <property type="entry name" value="Homogentisate phytyltransferase 1"/>
    <property type="match status" value="1"/>
</dbReference>
<sequence length="402" mass="45277">MMAMSMDYLLPRSFSSPPRVFSYRSSSKGCCSQGHNPIQQCCLWSSECWKKRGLECHSNSLIRLKLSRSVPSDRWKHVKASSGQSLEPESEACTMMKEWEPLRSALNAFYRFSRPHTVIGTALSIISVSLLAVENLADISLPFFTGLFQALISALFMNIYIVGLNQLSDIEIDKVNKPTLPLASGEYSFRTASVIVSVFAVLSFSIGWMVGSWPLFCALFISFLLGTAYSINLPFFRWKRYAIVAALCILAVRAVIVQLAFFLHMQTFIFGRKAIFSKPLIFATAFMTFFSVVIALFKDIPDIEGDRIFGIRSFSVRLGQKPVFWACVCLLEFAYAVGVVVGATSAHFWSKLVTVTSHAILASVLWNNARSVNLTNKSDITNFYMFIWKLFYAEYLLIPLIR</sequence>
<accession>A0A835UCI3</accession>
<comment type="pathway">
    <text evidence="11">Cofactor biosynthesis; tocopherol biosynthesis.</text>
</comment>
<keyword evidence="10 12" id="KW-0472">Membrane</keyword>
<feature type="transmembrane region" description="Helical" evidence="12">
    <location>
        <begin position="381"/>
        <end position="401"/>
    </location>
</feature>
<comment type="similarity">
    <text evidence="3">Belongs to the UbiA prenyltransferase family.</text>
</comment>
<dbReference type="Proteomes" id="UP000636800">
    <property type="component" value="Chromosome 12"/>
</dbReference>